<accession>A0A8H4W2Q6</accession>
<dbReference type="PANTHER" id="PTHR24269">
    <property type="entry name" value="KREMEN PROTEIN"/>
    <property type="match status" value="1"/>
</dbReference>
<evidence type="ECO:0000256" key="5">
    <source>
        <dbReference type="ARBA" id="ARBA00023136"/>
    </source>
</evidence>
<evidence type="ECO:0000256" key="1">
    <source>
        <dbReference type="ARBA" id="ARBA00004167"/>
    </source>
</evidence>
<keyword evidence="6" id="KW-0325">Glycoprotein</keyword>
<keyword evidence="9" id="KW-1185">Reference proteome</keyword>
<proteinExistence type="predicted"/>
<keyword evidence="5" id="KW-0472">Membrane</keyword>
<dbReference type="InterPro" id="IPR002889">
    <property type="entry name" value="WSC_carb-bd"/>
</dbReference>
<protein>
    <recommendedName>
        <fullName evidence="7">WSC domain-containing protein</fullName>
    </recommendedName>
</protein>
<dbReference type="SMART" id="SM00321">
    <property type="entry name" value="WSC"/>
    <property type="match status" value="2"/>
</dbReference>
<keyword evidence="2" id="KW-0812">Transmembrane</keyword>
<dbReference type="GO" id="GO:0005886">
    <property type="term" value="C:plasma membrane"/>
    <property type="evidence" value="ECO:0007669"/>
    <property type="project" value="TreeGrafter"/>
</dbReference>
<evidence type="ECO:0000256" key="3">
    <source>
        <dbReference type="ARBA" id="ARBA00022729"/>
    </source>
</evidence>
<name>A0A8H4W2Q6_9HELO</name>
<evidence type="ECO:0000313" key="8">
    <source>
        <dbReference type="EMBL" id="KAF4631376.1"/>
    </source>
</evidence>
<organism evidence="8 9">
    <name type="scientific">Cudoniella acicularis</name>
    <dbReference type="NCBI Taxonomy" id="354080"/>
    <lineage>
        <taxon>Eukaryota</taxon>
        <taxon>Fungi</taxon>
        <taxon>Dikarya</taxon>
        <taxon>Ascomycota</taxon>
        <taxon>Pezizomycotina</taxon>
        <taxon>Leotiomycetes</taxon>
        <taxon>Helotiales</taxon>
        <taxon>Tricladiaceae</taxon>
        <taxon>Cudoniella</taxon>
    </lineage>
</organism>
<gene>
    <name evidence="8" type="ORF">G7Y89_g6750</name>
</gene>
<dbReference type="Pfam" id="PF01822">
    <property type="entry name" value="WSC"/>
    <property type="match status" value="2"/>
</dbReference>
<evidence type="ECO:0000313" key="9">
    <source>
        <dbReference type="Proteomes" id="UP000566819"/>
    </source>
</evidence>
<keyword evidence="3" id="KW-0732">Signal</keyword>
<dbReference type="Proteomes" id="UP000566819">
    <property type="component" value="Unassembled WGS sequence"/>
</dbReference>
<sequence>MVGPINALGALYLISTFATPNALVIEKRQNNLLISTTLPGTWTSEGCYVDVGRTINQAGYDDNAAMTQESCINYCSTQGYIYAGVEYSSQCSGSGPAASTDCNMGCTGNATEACGGPNRLNLFWSGTAGPSYNPGPPNWSFSGCYAEGTNGRALPNGVTTAGGSGDMTVALCTQACFASGYLLAGVEYAGECWCGNTVTNGGMLAPDGLTGCSMLCSKYPTFPDSIPDACSPSKHISPATAFNSTWPREIISQLDKR</sequence>
<evidence type="ECO:0000256" key="6">
    <source>
        <dbReference type="ARBA" id="ARBA00023180"/>
    </source>
</evidence>
<comment type="caution">
    <text evidence="8">The sequence shown here is derived from an EMBL/GenBank/DDBJ whole genome shotgun (WGS) entry which is preliminary data.</text>
</comment>
<comment type="subcellular location">
    <subcellularLocation>
        <location evidence="1">Membrane</location>
        <topology evidence="1">Single-pass membrane protein</topology>
    </subcellularLocation>
</comment>
<dbReference type="PANTHER" id="PTHR24269:SF16">
    <property type="entry name" value="PROTEIN SLG1"/>
    <property type="match status" value="1"/>
</dbReference>
<dbReference type="PROSITE" id="PS51212">
    <property type="entry name" value="WSC"/>
    <property type="match status" value="2"/>
</dbReference>
<dbReference type="AlphaFoldDB" id="A0A8H4W2Q6"/>
<dbReference type="InterPro" id="IPR051836">
    <property type="entry name" value="Kremen_rcpt"/>
</dbReference>
<feature type="domain" description="WSC" evidence="7">
    <location>
        <begin position="138"/>
        <end position="236"/>
    </location>
</feature>
<feature type="domain" description="WSC" evidence="7">
    <location>
        <begin position="41"/>
        <end position="126"/>
    </location>
</feature>
<evidence type="ECO:0000259" key="7">
    <source>
        <dbReference type="PROSITE" id="PS51212"/>
    </source>
</evidence>
<evidence type="ECO:0000256" key="4">
    <source>
        <dbReference type="ARBA" id="ARBA00022989"/>
    </source>
</evidence>
<dbReference type="OrthoDB" id="5985073at2759"/>
<reference evidence="8 9" key="1">
    <citation type="submission" date="2020-03" db="EMBL/GenBank/DDBJ databases">
        <title>Draft Genome Sequence of Cudoniella acicularis.</title>
        <authorList>
            <person name="Buettner E."/>
            <person name="Kellner H."/>
        </authorList>
    </citation>
    <scope>NUCLEOTIDE SEQUENCE [LARGE SCALE GENOMIC DNA]</scope>
    <source>
        <strain evidence="8 9">DSM 108380</strain>
    </source>
</reference>
<keyword evidence="4" id="KW-1133">Transmembrane helix</keyword>
<dbReference type="EMBL" id="JAAMPI010000450">
    <property type="protein sequence ID" value="KAF4631376.1"/>
    <property type="molecule type" value="Genomic_DNA"/>
</dbReference>
<evidence type="ECO:0000256" key="2">
    <source>
        <dbReference type="ARBA" id="ARBA00022692"/>
    </source>
</evidence>